<reference evidence="1 2" key="1">
    <citation type="submission" date="2016-12" db="EMBL/GenBank/DDBJ databases">
        <authorList>
            <person name="Song W.-J."/>
            <person name="Kurnit D.M."/>
        </authorList>
    </citation>
    <scope>NUCLEOTIDE SEQUENCE [LARGE SCALE GENOMIC DNA]</scope>
    <source>
        <strain evidence="1 2">DSM 11393</strain>
    </source>
</reference>
<proteinExistence type="predicted"/>
<dbReference type="InterPro" id="IPR025350">
    <property type="entry name" value="DUF4254"/>
</dbReference>
<dbReference type="Pfam" id="PF14063">
    <property type="entry name" value="DUF4254"/>
    <property type="match status" value="1"/>
</dbReference>
<accession>A0A1M7SNK5</accession>
<evidence type="ECO:0000313" key="2">
    <source>
        <dbReference type="Proteomes" id="UP000186469"/>
    </source>
</evidence>
<dbReference type="Proteomes" id="UP000186469">
    <property type="component" value="Unassembled WGS sequence"/>
</dbReference>
<evidence type="ECO:0008006" key="3">
    <source>
        <dbReference type="Google" id="ProtNLM"/>
    </source>
</evidence>
<protein>
    <recommendedName>
        <fullName evidence="3">DUF4254 domain-containing protein</fullName>
    </recommendedName>
</protein>
<dbReference type="STRING" id="1121455.SAMN02745728_01080"/>
<evidence type="ECO:0000313" key="1">
    <source>
        <dbReference type="EMBL" id="SHN60067.1"/>
    </source>
</evidence>
<gene>
    <name evidence="1" type="ORF">SAMN02745728_01080</name>
</gene>
<keyword evidence="2" id="KW-1185">Reference proteome</keyword>
<dbReference type="OrthoDB" id="9805817at2"/>
<name>A0A1M7SNK5_9BACT</name>
<dbReference type="EMBL" id="FRDI01000004">
    <property type="protein sequence ID" value="SHN60067.1"/>
    <property type="molecule type" value="Genomic_DNA"/>
</dbReference>
<organism evidence="1 2">
    <name type="scientific">Desulfovibrio litoralis DSM 11393</name>
    <dbReference type="NCBI Taxonomy" id="1121455"/>
    <lineage>
        <taxon>Bacteria</taxon>
        <taxon>Pseudomonadati</taxon>
        <taxon>Thermodesulfobacteriota</taxon>
        <taxon>Desulfovibrionia</taxon>
        <taxon>Desulfovibrionales</taxon>
        <taxon>Desulfovibrionaceae</taxon>
        <taxon>Desulfovibrio</taxon>
    </lineage>
</organism>
<dbReference type="AlphaFoldDB" id="A0A1M7SNK5"/>
<sequence length="223" mass="26431">MKQQTNDISQNLTALLETIKSSLKEQCKTVELWHQQLIDDPYIIPPQQNVSFKNLQETIIAQHYMNFTLWHIEDEARRKDVDASIIADCKYRIDVCNQKRNDRMEAVDFCLLNILKQSQTEQKSEKYNTEPPALAIDRLSILALKIYHMQEQIDRQDVDKTHKESCQNKLNVLIEQREDISLALLELIKDYYTGKKQMKVYYQFKMYNDPNLNPALYNTKKKQ</sequence>
<dbReference type="RefSeq" id="WP_072696767.1">
    <property type="nucleotide sequence ID" value="NZ_FRDI01000004.1"/>
</dbReference>